<keyword evidence="1" id="KW-0472">Membrane</keyword>
<dbReference type="AlphaFoldDB" id="A0A0L6VER4"/>
<evidence type="ECO:0000256" key="1">
    <source>
        <dbReference type="SAM" id="Phobius"/>
    </source>
</evidence>
<proteinExistence type="predicted"/>
<comment type="caution">
    <text evidence="2">The sequence shown here is derived from an EMBL/GenBank/DDBJ whole genome shotgun (WGS) entry which is preliminary data.</text>
</comment>
<keyword evidence="1" id="KW-0812">Transmembrane</keyword>
<sequence length="393" mass="44980">MSKKNLNSGVLGVSLAPRKGVPKKGIKSVEFLNLINLTSNLNCIGPLLILIFFSCLLVVTIFHYANCYRTSNLPLPCILQWNHIQSPLTLHYPMDVAFHTQFCCVITLKISLIKGTNKVHSCNIELQLQEVQHLLDHLPKDLYKNKNLKINIYQFKKAAIFVKNLDHYCVLSNMEQYLVEDVSNLDARNYIPLATRATKKLVKNRKMVYFDIWDVFMDGLKLVRLDTGWNNWGQGERGSLLRLFRSLWEKLMELWLYFTRWLVTPCVWLNLSGFVLFFLSLIEKFGCFQGSLHVRLLWRMLKVSEVDRDTSILLHFESTWHSNICQAEKNMPLTITEKPICSRPVFGEEDGSGALLSGCSGLSMILSSGSGHPWHMLPGCLSTTGHCRPLTRS</sequence>
<organism evidence="2 3">
    <name type="scientific">Puccinia sorghi</name>
    <dbReference type="NCBI Taxonomy" id="27349"/>
    <lineage>
        <taxon>Eukaryota</taxon>
        <taxon>Fungi</taxon>
        <taxon>Dikarya</taxon>
        <taxon>Basidiomycota</taxon>
        <taxon>Pucciniomycotina</taxon>
        <taxon>Pucciniomycetes</taxon>
        <taxon>Pucciniales</taxon>
        <taxon>Pucciniaceae</taxon>
        <taxon>Puccinia</taxon>
    </lineage>
</organism>
<dbReference type="EMBL" id="LAVV01006593">
    <property type="protein sequence ID" value="KNZ59219.1"/>
    <property type="molecule type" value="Genomic_DNA"/>
</dbReference>
<feature type="transmembrane region" description="Helical" evidence="1">
    <location>
        <begin position="44"/>
        <end position="65"/>
    </location>
</feature>
<dbReference type="Proteomes" id="UP000037035">
    <property type="component" value="Unassembled WGS sequence"/>
</dbReference>
<keyword evidence="3" id="KW-1185">Reference proteome</keyword>
<reference evidence="2 3" key="1">
    <citation type="submission" date="2015-08" db="EMBL/GenBank/DDBJ databases">
        <title>Next Generation Sequencing and Analysis of the Genome of Puccinia sorghi L Schw, the Causal Agent of Maize Common Rust.</title>
        <authorList>
            <person name="Rochi L."/>
            <person name="Burguener G."/>
            <person name="Darino M."/>
            <person name="Turjanski A."/>
            <person name="Kreff E."/>
            <person name="Dieguez M.J."/>
            <person name="Sacco F."/>
        </authorList>
    </citation>
    <scope>NUCLEOTIDE SEQUENCE [LARGE SCALE GENOMIC DNA]</scope>
    <source>
        <strain evidence="2 3">RO10H11247</strain>
    </source>
</reference>
<gene>
    <name evidence="2" type="ORF">VP01_1780g1</name>
</gene>
<keyword evidence="1" id="KW-1133">Transmembrane helix</keyword>
<feature type="transmembrane region" description="Helical" evidence="1">
    <location>
        <begin position="254"/>
        <end position="279"/>
    </location>
</feature>
<dbReference type="VEuPathDB" id="FungiDB:VP01_1780g1"/>
<protein>
    <submittedName>
        <fullName evidence="2">Uncharacterized protein</fullName>
    </submittedName>
</protein>
<accession>A0A0L6VER4</accession>
<evidence type="ECO:0000313" key="3">
    <source>
        <dbReference type="Proteomes" id="UP000037035"/>
    </source>
</evidence>
<evidence type="ECO:0000313" key="2">
    <source>
        <dbReference type="EMBL" id="KNZ59219.1"/>
    </source>
</evidence>
<name>A0A0L6VER4_9BASI</name>